<feature type="chain" id="PRO_5039285147" evidence="4">
    <location>
        <begin position="23"/>
        <end position="409"/>
    </location>
</feature>
<dbReference type="PANTHER" id="PTHR30061">
    <property type="entry name" value="MALTOSE-BINDING PERIPLASMIC PROTEIN"/>
    <property type="match status" value="1"/>
</dbReference>
<dbReference type="SUPFAM" id="SSF53850">
    <property type="entry name" value="Periplasmic binding protein-like II"/>
    <property type="match status" value="1"/>
</dbReference>
<accession>E6K139</accession>
<gene>
    <name evidence="5" type="ORF">HMPREF0620_0525</name>
</gene>
<dbReference type="Gene3D" id="3.40.190.10">
    <property type="entry name" value="Periplasmic binding protein-like II"/>
    <property type="match status" value="2"/>
</dbReference>
<comment type="caution">
    <text evidence="5">The sequence shown here is derived from an EMBL/GenBank/DDBJ whole genome shotgun (WGS) entry which is preliminary data.</text>
</comment>
<sequence length="409" mass="43157">MKKLTKVISIVAASAMMFGLSACGSSSSGSSTSGGAVTLTVWGPQEDQAKSTSWLQTMEKKFASENSGTKFTWKNVVVPEGDASKKVKTDAKAAADVYMFANDQLGDLLKANAIAELSDDAAKQVKEQNSDSMIQSVTGTDGKLYGVPFTGNTWFMYYNKSKFSSSDIKNLDTMLSKGKVTFPISNSWYLPAFYLGVGGSSLFGSKGSDAKAGVNFAKAASVTAYLTKLVANPNFADDSNGSGLAAVQSGKADAFFSGTWDSENAKKALGDNYAAAPAPTYTLDGKSVQIKPFSGSKAIAANPNSKSPEWASKFAAFLGSKDAQQEHFKMRGIVPSDKTLAEDSSVKADVAAVAQINTVSDISVNQPIISEMSIFWTPCETFGKSLANKSVNSGNGADKTTAWLNSYKK</sequence>
<dbReference type="EMBL" id="AEON01000001">
    <property type="protein sequence ID" value="EFT83520.1"/>
    <property type="molecule type" value="Genomic_DNA"/>
</dbReference>
<dbReference type="GO" id="GO:0042956">
    <property type="term" value="P:maltodextrin transmembrane transport"/>
    <property type="evidence" value="ECO:0007669"/>
    <property type="project" value="TreeGrafter"/>
</dbReference>
<evidence type="ECO:0000256" key="2">
    <source>
        <dbReference type="ARBA" id="ARBA00022448"/>
    </source>
</evidence>
<dbReference type="AlphaFoldDB" id="E6K139"/>
<dbReference type="RefSeq" id="WP_006288923.1">
    <property type="nucleotide sequence ID" value="NZ_AP012333.1"/>
</dbReference>
<dbReference type="InterPro" id="IPR006059">
    <property type="entry name" value="SBP"/>
</dbReference>
<dbReference type="GO" id="GO:0055052">
    <property type="term" value="C:ATP-binding cassette (ABC) transporter complex, substrate-binding subunit-containing"/>
    <property type="evidence" value="ECO:0007669"/>
    <property type="project" value="TreeGrafter"/>
</dbReference>
<dbReference type="eggNOG" id="COG2182">
    <property type="taxonomic scope" value="Bacteria"/>
</dbReference>
<name>E6K139_PARDN</name>
<organism evidence="5 6">
    <name type="scientific">Parascardovia denticolens DSM 10105 = JCM 12538</name>
    <dbReference type="NCBI Taxonomy" id="864564"/>
    <lineage>
        <taxon>Bacteria</taxon>
        <taxon>Bacillati</taxon>
        <taxon>Actinomycetota</taxon>
        <taxon>Actinomycetes</taxon>
        <taxon>Bifidobacteriales</taxon>
        <taxon>Bifidobacteriaceae</taxon>
        <taxon>Parascardovia</taxon>
    </lineage>
</organism>
<dbReference type="GO" id="GO:1901982">
    <property type="term" value="F:maltose binding"/>
    <property type="evidence" value="ECO:0007669"/>
    <property type="project" value="TreeGrafter"/>
</dbReference>
<comment type="similarity">
    <text evidence="1">Belongs to the bacterial solute-binding protein 1 family.</text>
</comment>
<keyword evidence="6" id="KW-1185">Reference proteome</keyword>
<dbReference type="Proteomes" id="UP000004946">
    <property type="component" value="Chromosome"/>
</dbReference>
<evidence type="ECO:0000256" key="1">
    <source>
        <dbReference type="ARBA" id="ARBA00008520"/>
    </source>
</evidence>
<dbReference type="PROSITE" id="PS51257">
    <property type="entry name" value="PROKAR_LIPOPROTEIN"/>
    <property type="match status" value="1"/>
</dbReference>
<protein>
    <submittedName>
        <fullName evidence="5">ABC transporter, solute-binding protein</fullName>
    </submittedName>
</protein>
<dbReference type="PATRIC" id="fig|864564.6.peg.1185"/>
<evidence type="ECO:0000256" key="3">
    <source>
        <dbReference type="ARBA" id="ARBA00022729"/>
    </source>
</evidence>
<evidence type="ECO:0000256" key="4">
    <source>
        <dbReference type="SAM" id="SignalP"/>
    </source>
</evidence>
<proteinExistence type="inferred from homology"/>
<reference evidence="5 6" key="1">
    <citation type="submission" date="2010-12" db="EMBL/GenBank/DDBJ databases">
        <authorList>
            <person name="Muzny D."/>
            <person name="Qin X."/>
            <person name="Buhay C."/>
            <person name="Dugan-Rocha S."/>
            <person name="Ding Y."/>
            <person name="Chen G."/>
            <person name="Hawes A."/>
            <person name="Holder M."/>
            <person name="Jhangiani S."/>
            <person name="Johnson A."/>
            <person name="Khan Z."/>
            <person name="Li Z."/>
            <person name="Liu W."/>
            <person name="Liu X."/>
            <person name="Perez L."/>
            <person name="Shen H."/>
            <person name="Wang Q."/>
            <person name="Watt J."/>
            <person name="Xi L."/>
            <person name="Xin Y."/>
            <person name="Zhou J."/>
            <person name="Deng J."/>
            <person name="Jiang H."/>
            <person name="Liu Y."/>
            <person name="Qu J."/>
            <person name="Song X.-Z."/>
            <person name="Zhang L."/>
            <person name="Villasana D."/>
            <person name="Johnson A."/>
            <person name="Liu J."/>
            <person name="Liyanage D."/>
            <person name="Lorensuhewa L."/>
            <person name="Robinson T."/>
            <person name="Song A."/>
            <person name="Song B.-B."/>
            <person name="Dinh H."/>
            <person name="Thornton R."/>
            <person name="Coyle M."/>
            <person name="Francisco L."/>
            <person name="Jackson L."/>
            <person name="Javaid M."/>
            <person name="Korchina V."/>
            <person name="Kovar C."/>
            <person name="Mata R."/>
            <person name="Mathew T."/>
            <person name="Ngo R."/>
            <person name="Nguyen L."/>
            <person name="Nguyen N."/>
            <person name="Okwuonu G."/>
            <person name="Ongeri F."/>
            <person name="Pham C."/>
            <person name="Simmons D."/>
            <person name="Wilczek-Boney K."/>
            <person name="Hale W."/>
            <person name="Jakkamsetti A."/>
            <person name="Pham P."/>
            <person name="Ruth R."/>
            <person name="San Lucas F."/>
            <person name="Warren J."/>
            <person name="Zhang J."/>
            <person name="Zhao Z."/>
            <person name="Zhou C."/>
            <person name="Zhu D."/>
            <person name="Lee S."/>
            <person name="Bess C."/>
            <person name="Blankenburg K."/>
            <person name="Forbes L."/>
            <person name="Fu Q."/>
            <person name="Gubbala S."/>
            <person name="Hirani K."/>
            <person name="Jayaseelan J.C."/>
            <person name="Lara F."/>
            <person name="Munidasa M."/>
            <person name="Palculict T."/>
            <person name="Patil S."/>
            <person name="Pu L.-L."/>
            <person name="Saada N."/>
            <person name="Tang L."/>
            <person name="Weissenberger G."/>
            <person name="Zhu Y."/>
            <person name="Hemphill L."/>
            <person name="Shang Y."/>
            <person name="Youmans B."/>
            <person name="Ayvaz T."/>
            <person name="Ross M."/>
            <person name="Santibanez J."/>
            <person name="Aqrawi P."/>
            <person name="Gross S."/>
            <person name="Joshi V."/>
            <person name="Fowler G."/>
            <person name="Nazareth L."/>
            <person name="Reid J."/>
            <person name="Worley K."/>
            <person name="Petrosino J."/>
            <person name="Highlander S."/>
            <person name="Gibbs R."/>
        </authorList>
    </citation>
    <scope>NUCLEOTIDE SEQUENCE [LARGE SCALE GENOMIC DNA]</scope>
    <source>
        <strain evidence="5 6">DSM 10105</strain>
    </source>
</reference>
<dbReference type="KEGG" id="pdo:PSDT_1089"/>
<keyword evidence="3 4" id="KW-0732">Signal</keyword>
<feature type="signal peptide" evidence="4">
    <location>
        <begin position="1"/>
        <end position="22"/>
    </location>
</feature>
<dbReference type="GO" id="GO:0015768">
    <property type="term" value="P:maltose transport"/>
    <property type="evidence" value="ECO:0007669"/>
    <property type="project" value="TreeGrafter"/>
</dbReference>
<evidence type="ECO:0000313" key="6">
    <source>
        <dbReference type="Proteomes" id="UP000004946"/>
    </source>
</evidence>
<keyword evidence="2" id="KW-0813">Transport</keyword>
<dbReference type="Pfam" id="PF13416">
    <property type="entry name" value="SBP_bac_8"/>
    <property type="match status" value="1"/>
</dbReference>
<evidence type="ECO:0000313" key="5">
    <source>
        <dbReference type="EMBL" id="EFT83520.1"/>
    </source>
</evidence>
<dbReference type="PANTHER" id="PTHR30061:SF50">
    <property type="entry name" value="MALTOSE_MALTODEXTRIN-BINDING PERIPLASMIC PROTEIN"/>
    <property type="match status" value="1"/>
</dbReference>
<dbReference type="HOGENOM" id="CLU_031285_17_3_11"/>